<keyword evidence="5" id="KW-1185">Reference proteome</keyword>
<dbReference type="CDD" id="cd16282">
    <property type="entry name" value="metallo-hydrolase-like_MBL-fold"/>
    <property type="match status" value="1"/>
</dbReference>
<dbReference type="EMBL" id="CP118166">
    <property type="protein sequence ID" value="WDI32119.1"/>
    <property type="molecule type" value="Genomic_DNA"/>
</dbReference>
<feature type="signal peptide" evidence="2">
    <location>
        <begin position="1"/>
        <end position="23"/>
    </location>
</feature>
<dbReference type="RefSeq" id="WP_274494009.1">
    <property type="nucleotide sequence ID" value="NZ_CP118166.1"/>
</dbReference>
<reference evidence="4" key="1">
    <citation type="submission" date="2023-02" db="EMBL/GenBank/DDBJ databases">
        <title>Genome sequence of Hyphococcus flavus.</title>
        <authorList>
            <person name="Rong J.-C."/>
            <person name="Zhao Q."/>
            <person name="Yi M."/>
            <person name="Wu J.-Y."/>
        </authorList>
    </citation>
    <scope>NUCLEOTIDE SEQUENCE</scope>
    <source>
        <strain evidence="4">MCCC 1K03223</strain>
    </source>
</reference>
<dbReference type="SUPFAM" id="SSF56281">
    <property type="entry name" value="Metallo-hydrolase/oxidoreductase"/>
    <property type="match status" value="1"/>
</dbReference>
<keyword evidence="2" id="KW-0732">Signal</keyword>
<dbReference type="AlphaFoldDB" id="A0AAE9ZCC8"/>
<dbReference type="Pfam" id="PF00753">
    <property type="entry name" value="Lactamase_B"/>
    <property type="match status" value="1"/>
</dbReference>
<dbReference type="SMART" id="SM00849">
    <property type="entry name" value="Lactamase_B"/>
    <property type="match status" value="1"/>
</dbReference>
<evidence type="ECO:0000256" key="1">
    <source>
        <dbReference type="ARBA" id="ARBA00005250"/>
    </source>
</evidence>
<dbReference type="KEGG" id="hfl:PUV54_02800"/>
<dbReference type="PANTHER" id="PTHR42951:SF4">
    <property type="entry name" value="ACYL-COENZYME A THIOESTERASE MBLAC2"/>
    <property type="match status" value="1"/>
</dbReference>
<evidence type="ECO:0000256" key="2">
    <source>
        <dbReference type="SAM" id="SignalP"/>
    </source>
</evidence>
<dbReference type="PANTHER" id="PTHR42951">
    <property type="entry name" value="METALLO-BETA-LACTAMASE DOMAIN-CONTAINING"/>
    <property type="match status" value="1"/>
</dbReference>
<proteinExistence type="inferred from homology"/>
<evidence type="ECO:0000259" key="3">
    <source>
        <dbReference type="SMART" id="SM00849"/>
    </source>
</evidence>
<dbReference type="Proteomes" id="UP001214043">
    <property type="component" value="Chromosome"/>
</dbReference>
<dbReference type="GO" id="GO:0017001">
    <property type="term" value="P:antibiotic catabolic process"/>
    <property type="evidence" value="ECO:0007669"/>
    <property type="project" value="UniProtKB-ARBA"/>
</dbReference>
<evidence type="ECO:0000313" key="5">
    <source>
        <dbReference type="Proteomes" id="UP001214043"/>
    </source>
</evidence>
<protein>
    <submittedName>
        <fullName evidence="4">MBL fold metallo-hydrolase</fullName>
    </submittedName>
</protein>
<feature type="chain" id="PRO_5042039621" evidence="2">
    <location>
        <begin position="24"/>
        <end position="300"/>
    </location>
</feature>
<accession>A0AAE9ZCC8</accession>
<sequence length="300" mass="33007">MPKFFLKTAVVAAFVVSAAPALAQRDFSDVEIKTTDLGAGVYMLEGAGGNIGLSVGEDGAFVIDDQFAPLADKIVAAIAEVSDKPVEFVVNTHWHGDHTGGNEEMSDLGAHIVAHDNVRQRLKEGMSRDDGRVTPAAPEGALPVITFSHSMLFYWNGHDIRVWHPENAHTDGDAIIFFKDANIVHMGDVFFNGWYPYIDLESGGDMDGYISTHEKVLSKVDDETRIIPGHGPLASKADLQNTVDMLKEVRVRVQRMIDDGMSEDEVVAASPLADLDDEWSWQFINGERMTRMAYRSLSTE</sequence>
<comment type="similarity">
    <text evidence="1">Belongs to the metallo-beta-lactamase superfamily. Class-B beta-lactamase family.</text>
</comment>
<name>A0AAE9ZCC8_9PROT</name>
<dbReference type="Gene3D" id="3.60.15.10">
    <property type="entry name" value="Ribonuclease Z/Hydroxyacylglutathione hydrolase-like"/>
    <property type="match status" value="1"/>
</dbReference>
<evidence type="ECO:0000313" key="4">
    <source>
        <dbReference type="EMBL" id="WDI32119.1"/>
    </source>
</evidence>
<feature type="domain" description="Metallo-beta-lactamase" evidence="3">
    <location>
        <begin position="48"/>
        <end position="230"/>
    </location>
</feature>
<gene>
    <name evidence="4" type="ORF">PUV54_02800</name>
</gene>
<dbReference type="InterPro" id="IPR050855">
    <property type="entry name" value="NDM-1-like"/>
</dbReference>
<dbReference type="InterPro" id="IPR036866">
    <property type="entry name" value="RibonucZ/Hydroxyglut_hydro"/>
</dbReference>
<dbReference type="InterPro" id="IPR001279">
    <property type="entry name" value="Metallo-B-lactamas"/>
</dbReference>
<organism evidence="4 5">
    <name type="scientific">Hyphococcus flavus</name>
    <dbReference type="NCBI Taxonomy" id="1866326"/>
    <lineage>
        <taxon>Bacteria</taxon>
        <taxon>Pseudomonadati</taxon>
        <taxon>Pseudomonadota</taxon>
        <taxon>Alphaproteobacteria</taxon>
        <taxon>Parvularculales</taxon>
        <taxon>Parvularculaceae</taxon>
        <taxon>Hyphococcus</taxon>
    </lineage>
</organism>